<proteinExistence type="predicted"/>
<dbReference type="KEGG" id="mlo:msr8684"/>
<protein>
    <submittedName>
        <fullName evidence="1">Msr8684 protein</fullName>
    </submittedName>
</protein>
<reference evidence="1 2" key="1">
    <citation type="journal article" date="2000" name="DNA Res.">
        <title>Complete genome structure of the nitrogen-fixing symbiotic bacterium Mesorhizobium loti.</title>
        <authorList>
            <person name="Kaneko T."/>
            <person name="Nakamura Y."/>
            <person name="Sato S."/>
            <person name="Asamizu E."/>
            <person name="Kato T."/>
            <person name="Sasamoto S."/>
            <person name="Watanabe A."/>
            <person name="Idesawa K."/>
            <person name="Ishikawa A."/>
            <person name="Kawashima K."/>
            <person name="Kimura T."/>
            <person name="Kishida Y."/>
            <person name="Kiyokawa C."/>
            <person name="Kohara M."/>
            <person name="Matsumoto M."/>
            <person name="Matsuno A."/>
            <person name="Mochizuki Y."/>
            <person name="Nakayama S."/>
            <person name="Nakazaki N."/>
            <person name="Shimpo S."/>
            <person name="Sugimoto M."/>
            <person name="Takeuchi C."/>
            <person name="Yamada M."/>
            <person name="Tabata S."/>
        </authorList>
    </citation>
    <scope>NUCLEOTIDE SEQUENCE [LARGE SCALE GENOMIC DNA]</scope>
    <source>
        <strain evidence="2">LMG 29417 / CECT 9101 / MAFF 303099</strain>
    </source>
</reference>
<dbReference type="Proteomes" id="UP000000552">
    <property type="component" value="Chromosome"/>
</dbReference>
<accession>Q98AI6</accession>
<organism evidence="1 2">
    <name type="scientific">Mesorhizobium japonicum (strain LMG 29417 / CECT 9101 / MAFF 303099)</name>
    <name type="common">Mesorhizobium loti (strain MAFF 303099)</name>
    <dbReference type="NCBI Taxonomy" id="266835"/>
    <lineage>
        <taxon>Bacteria</taxon>
        <taxon>Pseudomonadati</taxon>
        <taxon>Pseudomonadota</taxon>
        <taxon>Alphaproteobacteria</taxon>
        <taxon>Hyphomicrobiales</taxon>
        <taxon>Phyllobacteriaceae</taxon>
        <taxon>Mesorhizobium</taxon>
    </lineage>
</organism>
<gene>
    <name evidence="1" type="ordered locus">msr8684</name>
</gene>
<dbReference type="HOGENOM" id="CLU_2344673_0_0_5"/>
<dbReference type="PATRIC" id="fig|266835.9.peg.4764"/>
<sequence>MVDHEHASLLLPICWTTSADLVIVGGQAIGSRLASSMGSLTVQKLLKAATGPNGSSFMRQSRMGIRGGTVGSKLPNADATLAGHECGATADRVLDQS</sequence>
<evidence type="ECO:0000313" key="2">
    <source>
        <dbReference type="Proteomes" id="UP000000552"/>
    </source>
</evidence>
<name>Q98AI6_RHILO</name>
<dbReference type="AlphaFoldDB" id="Q98AI6"/>
<dbReference type="EMBL" id="BA000012">
    <property type="protein sequence ID" value="BAB52344.1"/>
    <property type="molecule type" value="Genomic_DNA"/>
</dbReference>
<evidence type="ECO:0000313" key="1">
    <source>
        <dbReference type="EMBL" id="BAB52344.1"/>
    </source>
</evidence>